<keyword evidence="2" id="KW-0238">DNA-binding</keyword>
<evidence type="ECO:0000259" key="7">
    <source>
        <dbReference type="PROSITE" id="PS50110"/>
    </source>
</evidence>
<dbReference type="RefSeq" id="WP_377565185.1">
    <property type="nucleotide sequence ID" value="NZ_JBHTJZ010000022.1"/>
</dbReference>
<dbReference type="InterPro" id="IPR018060">
    <property type="entry name" value="HTH_AraC"/>
</dbReference>
<dbReference type="PROSITE" id="PS50110">
    <property type="entry name" value="RESPONSE_REGULATORY"/>
    <property type="match status" value="1"/>
</dbReference>
<dbReference type="Gene3D" id="3.40.50.2300">
    <property type="match status" value="1"/>
</dbReference>
<feature type="domain" description="Response regulatory" evidence="7">
    <location>
        <begin position="2"/>
        <end position="118"/>
    </location>
</feature>
<dbReference type="EMBL" id="JBHTJZ010000022">
    <property type="protein sequence ID" value="MFD0960597.1"/>
    <property type="molecule type" value="Genomic_DNA"/>
</dbReference>
<dbReference type="InterPro" id="IPR001789">
    <property type="entry name" value="Sig_transdc_resp-reg_receiver"/>
</dbReference>
<proteinExistence type="predicted"/>
<evidence type="ECO:0000256" key="1">
    <source>
        <dbReference type="ARBA" id="ARBA00023015"/>
    </source>
</evidence>
<keyword evidence="1" id="KW-0805">Transcription regulation</keyword>
<keyword evidence="3" id="KW-0804">Transcription</keyword>
<dbReference type="PROSITE" id="PS01124">
    <property type="entry name" value="HTH_ARAC_FAMILY_2"/>
    <property type="match status" value="1"/>
</dbReference>
<evidence type="ECO:0000313" key="9">
    <source>
        <dbReference type="Proteomes" id="UP001596989"/>
    </source>
</evidence>
<dbReference type="SUPFAM" id="SSF52172">
    <property type="entry name" value="CheY-like"/>
    <property type="match status" value="1"/>
</dbReference>
<dbReference type="SMART" id="SM00448">
    <property type="entry name" value="REC"/>
    <property type="match status" value="1"/>
</dbReference>
<keyword evidence="9" id="KW-1185">Reference proteome</keyword>
<dbReference type="Pfam" id="PF12833">
    <property type="entry name" value="HTH_18"/>
    <property type="match status" value="1"/>
</dbReference>
<dbReference type="Gene3D" id="1.10.10.60">
    <property type="entry name" value="Homeodomain-like"/>
    <property type="match status" value="2"/>
</dbReference>
<evidence type="ECO:0000256" key="2">
    <source>
        <dbReference type="ARBA" id="ARBA00023125"/>
    </source>
</evidence>
<dbReference type="CDD" id="cd17536">
    <property type="entry name" value="REC_YesN-like"/>
    <property type="match status" value="1"/>
</dbReference>
<dbReference type="PANTHER" id="PTHR43280">
    <property type="entry name" value="ARAC-FAMILY TRANSCRIPTIONAL REGULATOR"/>
    <property type="match status" value="1"/>
</dbReference>
<evidence type="ECO:0000259" key="6">
    <source>
        <dbReference type="PROSITE" id="PS01124"/>
    </source>
</evidence>
<dbReference type="SUPFAM" id="SSF46689">
    <property type="entry name" value="Homeodomain-like"/>
    <property type="match status" value="1"/>
</dbReference>
<evidence type="ECO:0000256" key="4">
    <source>
        <dbReference type="PROSITE-ProRule" id="PRU00169"/>
    </source>
</evidence>
<feature type="modified residue" description="4-aspartylphosphate" evidence="4">
    <location>
        <position position="53"/>
    </location>
</feature>
<evidence type="ECO:0000256" key="5">
    <source>
        <dbReference type="SAM" id="Coils"/>
    </source>
</evidence>
<dbReference type="InterPro" id="IPR009057">
    <property type="entry name" value="Homeodomain-like_sf"/>
</dbReference>
<reference evidence="9" key="1">
    <citation type="journal article" date="2019" name="Int. J. Syst. Evol. Microbiol.">
        <title>The Global Catalogue of Microorganisms (GCM) 10K type strain sequencing project: providing services to taxonomists for standard genome sequencing and annotation.</title>
        <authorList>
            <consortium name="The Broad Institute Genomics Platform"/>
            <consortium name="The Broad Institute Genome Sequencing Center for Infectious Disease"/>
            <person name="Wu L."/>
            <person name="Ma J."/>
        </authorList>
    </citation>
    <scope>NUCLEOTIDE SEQUENCE [LARGE SCALE GENOMIC DNA]</scope>
    <source>
        <strain evidence="9">CCUG 59129</strain>
    </source>
</reference>
<dbReference type="PANTHER" id="PTHR43280:SF28">
    <property type="entry name" value="HTH-TYPE TRANSCRIPTIONAL ACTIVATOR RHAS"/>
    <property type="match status" value="1"/>
</dbReference>
<dbReference type="Proteomes" id="UP001596989">
    <property type="component" value="Unassembled WGS sequence"/>
</dbReference>
<comment type="caution">
    <text evidence="8">The sequence shown here is derived from an EMBL/GenBank/DDBJ whole genome shotgun (WGS) entry which is preliminary data.</text>
</comment>
<organism evidence="8 9">
    <name type="scientific">Paenibacillus chungangensis</name>
    <dbReference type="NCBI Taxonomy" id="696535"/>
    <lineage>
        <taxon>Bacteria</taxon>
        <taxon>Bacillati</taxon>
        <taxon>Bacillota</taxon>
        <taxon>Bacilli</taxon>
        <taxon>Bacillales</taxon>
        <taxon>Paenibacillaceae</taxon>
        <taxon>Paenibacillus</taxon>
    </lineage>
</organism>
<protein>
    <submittedName>
        <fullName evidence="8">Helix-turn-helix domain-containing protein</fullName>
    </submittedName>
</protein>
<evidence type="ECO:0000313" key="8">
    <source>
        <dbReference type="EMBL" id="MFD0960597.1"/>
    </source>
</evidence>
<keyword evidence="5" id="KW-0175">Coiled coil</keyword>
<dbReference type="InterPro" id="IPR011006">
    <property type="entry name" value="CheY-like_superfamily"/>
</dbReference>
<gene>
    <name evidence="8" type="ORF">ACFQ2I_14490</name>
</gene>
<keyword evidence="4" id="KW-0597">Phosphoprotein</keyword>
<dbReference type="Pfam" id="PF00072">
    <property type="entry name" value="Response_reg"/>
    <property type="match status" value="1"/>
</dbReference>
<evidence type="ECO:0000256" key="3">
    <source>
        <dbReference type="ARBA" id="ARBA00023163"/>
    </source>
</evidence>
<dbReference type="SMART" id="SM00342">
    <property type="entry name" value="HTH_ARAC"/>
    <property type="match status" value="1"/>
</dbReference>
<name>A0ABW3HSR2_9BACL</name>
<accession>A0ABW3HSR2</accession>
<feature type="domain" description="HTH araC/xylS-type" evidence="6">
    <location>
        <begin position="364"/>
        <end position="463"/>
    </location>
</feature>
<dbReference type="PRINTS" id="PR00032">
    <property type="entry name" value="HTHARAC"/>
</dbReference>
<dbReference type="InterPro" id="IPR020449">
    <property type="entry name" value="Tscrpt_reg_AraC-type_HTH"/>
</dbReference>
<feature type="coiled-coil region" evidence="5">
    <location>
        <begin position="111"/>
        <end position="142"/>
    </location>
</feature>
<sequence>MRICVVEDEKTLRESIVYKLSKLSTENEIFDIEYGFKAMERLLLLKPNLVFLDIFMPEINGLDMLRKVKGSLPNTKFIFLTGYGEFEYAREALLLGAKNYLLKPIYDKDLKKAVEEVRAELVREMEKEVKQDIRLLEQEDHEVSITSIVSPGWWFDSNKRKVIVMNNGHDDLHLENCIFQFQACKFGVGYVVVADQEDSLEWDFYDRSEWSDRLRRVLELCAEQQFFGEGAQCSLRRMEQPTASILKSAGATRQLLVSVIGSDTLNVDRIYECFEQWMEQISVLPVRYVRSECVLLLSSLDGALQNCNTRFIEEADKAYWEDWVGMFTEWKILTNKIDYLIHKGLSAMNDLKAVEKLTDYEIMQRVQERVENMRDYREMSLDFLAEQFHIHPVSLSKLFKKHVGINFIQYATKRKMALAKKLLLHSSKKISEITEELGYSNYRYFSTLFKKEYGIVPQQFRRNEEAEDRRELE</sequence>